<evidence type="ECO:0000313" key="1">
    <source>
        <dbReference type="EMBL" id="KAJ9605568.1"/>
    </source>
</evidence>
<gene>
    <name evidence="1" type="ORF">H2200_010225</name>
</gene>
<reference evidence="1" key="1">
    <citation type="submission" date="2022-10" db="EMBL/GenBank/DDBJ databases">
        <title>Culturing micro-colonial fungi from biological soil crusts in the Mojave desert and describing Neophaeococcomyces mojavensis, and introducing the new genera and species Taxawa tesnikishii.</title>
        <authorList>
            <person name="Kurbessoian T."/>
            <person name="Stajich J.E."/>
        </authorList>
    </citation>
    <scope>NUCLEOTIDE SEQUENCE</scope>
    <source>
        <strain evidence="1">TK_41</strain>
    </source>
</reference>
<proteinExistence type="predicted"/>
<accession>A0AA38X2E3</accession>
<dbReference type="Proteomes" id="UP001172673">
    <property type="component" value="Unassembled WGS sequence"/>
</dbReference>
<organism evidence="1 2">
    <name type="scientific">Cladophialophora chaetospira</name>
    <dbReference type="NCBI Taxonomy" id="386627"/>
    <lineage>
        <taxon>Eukaryota</taxon>
        <taxon>Fungi</taxon>
        <taxon>Dikarya</taxon>
        <taxon>Ascomycota</taxon>
        <taxon>Pezizomycotina</taxon>
        <taxon>Eurotiomycetes</taxon>
        <taxon>Chaetothyriomycetidae</taxon>
        <taxon>Chaetothyriales</taxon>
        <taxon>Herpotrichiellaceae</taxon>
        <taxon>Cladophialophora</taxon>
    </lineage>
</organism>
<keyword evidence="2" id="KW-1185">Reference proteome</keyword>
<sequence>MAATGAAVDGKSMSFRFFDLPPELRNRIYYFLFKGQEIAIRHVDTTTTWRRSDGAHIVKRWVSRERKVGANIIFASKSALAEARPMLLYLASFDLKPNHLFPTSANNPQVQQGFGCTEFQATHSITYPDRRYIYTFLAQMPCLHAVSVSKSTPITYSDKTLAEFKSHRGPGGDQVLDSLGKDWRRGCIDILGRLKDRASRQNLQPHLLVGTRTKFKGRTASGSGRMLSETIWVTATEDKAGILVPERHEPGLIAAWNNQWGFY</sequence>
<name>A0AA38X2E3_9EURO</name>
<comment type="caution">
    <text evidence="1">The sequence shown here is derived from an EMBL/GenBank/DDBJ whole genome shotgun (WGS) entry which is preliminary data.</text>
</comment>
<evidence type="ECO:0000313" key="2">
    <source>
        <dbReference type="Proteomes" id="UP001172673"/>
    </source>
</evidence>
<dbReference type="AlphaFoldDB" id="A0AA38X2E3"/>
<dbReference type="EMBL" id="JAPDRK010000016">
    <property type="protein sequence ID" value="KAJ9605568.1"/>
    <property type="molecule type" value="Genomic_DNA"/>
</dbReference>
<protein>
    <submittedName>
        <fullName evidence="1">Uncharacterized protein</fullName>
    </submittedName>
</protein>